<dbReference type="InterPro" id="IPR000668">
    <property type="entry name" value="Peptidase_C1A_C"/>
</dbReference>
<protein>
    <submittedName>
        <fullName evidence="4">Procathepsin L-like</fullName>
    </submittedName>
</protein>
<comment type="similarity">
    <text evidence="1">Belongs to the peptidase C1 family.</text>
</comment>
<evidence type="ECO:0000313" key="4">
    <source>
        <dbReference type="RefSeq" id="XP_072834871.1"/>
    </source>
</evidence>
<evidence type="ECO:0000259" key="2">
    <source>
        <dbReference type="SMART" id="SM00645"/>
    </source>
</evidence>
<feature type="domain" description="Peptidase C1A papain C-terminal" evidence="2">
    <location>
        <begin position="4"/>
        <end position="214"/>
    </location>
</feature>
<organism evidence="3 4">
    <name type="scientific">Pogona vitticeps</name>
    <name type="common">central bearded dragon</name>
    <dbReference type="NCBI Taxonomy" id="103695"/>
    <lineage>
        <taxon>Eukaryota</taxon>
        <taxon>Metazoa</taxon>
        <taxon>Chordata</taxon>
        <taxon>Craniata</taxon>
        <taxon>Vertebrata</taxon>
        <taxon>Euteleostomi</taxon>
        <taxon>Lepidosauria</taxon>
        <taxon>Squamata</taxon>
        <taxon>Bifurcata</taxon>
        <taxon>Unidentata</taxon>
        <taxon>Episquamata</taxon>
        <taxon>Toxicofera</taxon>
        <taxon>Iguania</taxon>
        <taxon>Acrodonta</taxon>
        <taxon>Agamidae</taxon>
        <taxon>Amphibolurinae</taxon>
        <taxon>Pogona</taxon>
    </lineage>
</organism>
<keyword evidence="3" id="KW-1185">Reference proteome</keyword>
<dbReference type="PROSITE" id="PS00640">
    <property type="entry name" value="THIOL_PROTEASE_ASN"/>
    <property type="match status" value="1"/>
</dbReference>
<dbReference type="CDD" id="cd02248">
    <property type="entry name" value="Peptidase_C1A"/>
    <property type="match status" value="1"/>
</dbReference>
<evidence type="ECO:0000256" key="1">
    <source>
        <dbReference type="ARBA" id="ARBA00008455"/>
    </source>
</evidence>
<sequence length="215" mass="23761">MEYRPSKHPVLLCPAQGQCGSSWAFSATGALEHLHFKETRQRVSLSEQNLVDCSWNQGNRGCQSGSPILAFEYVRQNGGLNLEKDYPYEGRDDQRCRSKRENAVGQCASLKYVKLGDEKALEKAVATVGPMAVAIDARSSGFQFYKSGILSCPWGGDKLTQAVLAVGYDKAGYNGKDYWILKNSWSEYWGDKGYLYLEKGSNQCGVANSASYPVL</sequence>
<dbReference type="GeneID" id="140701782"/>
<reference evidence="4" key="1">
    <citation type="submission" date="2025-08" db="UniProtKB">
        <authorList>
            <consortium name="RefSeq"/>
        </authorList>
    </citation>
    <scope>IDENTIFICATION</scope>
</reference>
<dbReference type="SUPFAM" id="SSF54001">
    <property type="entry name" value="Cysteine proteinases"/>
    <property type="match status" value="1"/>
</dbReference>
<accession>A0ABM5ENY0</accession>
<dbReference type="SMART" id="SM00645">
    <property type="entry name" value="Pept_C1"/>
    <property type="match status" value="1"/>
</dbReference>
<gene>
    <name evidence="4" type="primary">LOC140701782</name>
</gene>
<evidence type="ECO:0000313" key="3">
    <source>
        <dbReference type="Proteomes" id="UP001652642"/>
    </source>
</evidence>
<dbReference type="InterPro" id="IPR013128">
    <property type="entry name" value="Peptidase_C1A"/>
</dbReference>
<dbReference type="RefSeq" id="XP_072834871.1">
    <property type="nucleotide sequence ID" value="XM_072978770.1"/>
</dbReference>
<dbReference type="PRINTS" id="PR00705">
    <property type="entry name" value="PAPAIN"/>
</dbReference>
<dbReference type="PANTHER" id="PTHR12411">
    <property type="entry name" value="CYSTEINE PROTEASE FAMILY C1-RELATED"/>
    <property type="match status" value="1"/>
</dbReference>
<dbReference type="Pfam" id="PF00112">
    <property type="entry name" value="Peptidase_C1"/>
    <property type="match status" value="1"/>
</dbReference>
<proteinExistence type="inferred from homology"/>
<dbReference type="Gene3D" id="3.90.70.10">
    <property type="entry name" value="Cysteine proteinases"/>
    <property type="match status" value="1"/>
</dbReference>
<dbReference type="Proteomes" id="UP001652642">
    <property type="component" value="Chromosome 7"/>
</dbReference>
<dbReference type="InterPro" id="IPR038765">
    <property type="entry name" value="Papain-like_cys_pep_sf"/>
</dbReference>
<dbReference type="InterPro" id="IPR039417">
    <property type="entry name" value="Peptidase_C1A_papain-like"/>
</dbReference>
<dbReference type="InterPro" id="IPR025661">
    <property type="entry name" value="Pept_asp_AS"/>
</dbReference>
<name>A0ABM5ENY0_9SAUR</name>